<dbReference type="Pfam" id="PF00009">
    <property type="entry name" value="GTP_EFTU"/>
    <property type="match status" value="1"/>
</dbReference>
<dbReference type="InterPro" id="IPR000640">
    <property type="entry name" value="EFG_V-like"/>
</dbReference>
<dbReference type="Gene3D" id="3.30.70.870">
    <property type="entry name" value="Elongation Factor G (Translational Gtpase), domain 3"/>
    <property type="match status" value="1"/>
</dbReference>
<reference evidence="5 6" key="1">
    <citation type="submission" date="2024-02" db="EMBL/GenBank/DDBJ databases">
        <authorList>
            <person name="Daric V."/>
            <person name="Darras S."/>
        </authorList>
    </citation>
    <scope>NUCLEOTIDE SEQUENCE [LARGE SCALE GENOMIC DNA]</scope>
</reference>
<dbReference type="InterPro" id="IPR005225">
    <property type="entry name" value="Small_GTP-bd"/>
</dbReference>
<dbReference type="InterPro" id="IPR005517">
    <property type="entry name" value="Transl_elong_EFG/EF2_IV"/>
</dbReference>
<dbReference type="SUPFAM" id="SSF52540">
    <property type="entry name" value="P-loop containing nucleoside triphosphate hydrolases"/>
    <property type="match status" value="1"/>
</dbReference>
<dbReference type="InterPro" id="IPR009000">
    <property type="entry name" value="Transl_B-barrel_sf"/>
</dbReference>
<dbReference type="SMART" id="SM00838">
    <property type="entry name" value="EFG_C"/>
    <property type="match status" value="1"/>
</dbReference>
<dbReference type="PANTHER" id="PTHR43261">
    <property type="entry name" value="TRANSLATION ELONGATION FACTOR G-RELATED"/>
    <property type="match status" value="1"/>
</dbReference>
<dbReference type="InterPro" id="IPR027417">
    <property type="entry name" value="P-loop_NTPase"/>
</dbReference>
<evidence type="ECO:0000313" key="5">
    <source>
        <dbReference type="EMBL" id="CAK8676852.1"/>
    </source>
</evidence>
<organism evidence="5 6">
    <name type="scientific">Clavelina lepadiformis</name>
    <name type="common">Light-bulb sea squirt</name>
    <name type="synonym">Ascidia lepadiformis</name>
    <dbReference type="NCBI Taxonomy" id="159417"/>
    <lineage>
        <taxon>Eukaryota</taxon>
        <taxon>Metazoa</taxon>
        <taxon>Chordata</taxon>
        <taxon>Tunicata</taxon>
        <taxon>Ascidiacea</taxon>
        <taxon>Aplousobranchia</taxon>
        <taxon>Clavelinidae</taxon>
        <taxon>Clavelina</taxon>
    </lineage>
</organism>
<keyword evidence="6" id="KW-1185">Reference proteome</keyword>
<keyword evidence="3" id="KW-0342">GTP-binding</keyword>
<gene>
    <name evidence="5" type="ORF">CVLEPA_LOCUS6278</name>
</gene>
<dbReference type="InterPro" id="IPR020568">
    <property type="entry name" value="Ribosomal_Su5_D2-typ_SF"/>
</dbReference>
<dbReference type="Gene3D" id="2.40.30.10">
    <property type="entry name" value="Translation factors"/>
    <property type="match status" value="1"/>
</dbReference>
<dbReference type="InterPro" id="IPR014721">
    <property type="entry name" value="Ribsml_uS5_D2-typ_fold_subgr"/>
</dbReference>
<protein>
    <recommendedName>
        <fullName evidence="4">Tr-type G domain-containing protein</fullName>
    </recommendedName>
</protein>
<dbReference type="CDD" id="cd01886">
    <property type="entry name" value="EF-G"/>
    <property type="match status" value="1"/>
</dbReference>
<dbReference type="InterPro" id="IPR053905">
    <property type="entry name" value="EF-G-like_DII"/>
</dbReference>
<dbReference type="NCBIfam" id="TIGR00231">
    <property type="entry name" value="small_GTP"/>
    <property type="match status" value="1"/>
</dbReference>
<dbReference type="PANTHER" id="PTHR43261:SF1">
    <property type="entry name" value="RIBOSOME-RELEASING FACTOR 2, MITOCHONDRIAL"/>
    <property type="match status" value="1"/>
</dbReference>
<dbReference type="Gene3D" id="3.40.50.300">
    <property type="entry name" value="P-loop containing nucleotide triphosphate hydrolases"/>
    <property type="match status" value="1"/>
</dbReference>
<feature type="domain" description="Tr-type G" evidence="4">
    <location>
        <begin position="49"/>
        <end position="337"/>
    </location>
</feature>
<dbReference type="SUPFAM" id="SSF54980">
    <property type="entry name" value="EF-G C-terminal domain-like"/>
    <property type="match status" value="2"/>
</dbReference>
<dbReference type="Gene3D" id="3.30.230.10">
    <property type="match status" value="1"/>
</dbReference>
<evidence type="ECO:0000256" key="2">
    <source>
        <dbReference type="ARBA" id="ARBA00022917"/>
    </source>
</evidence>
<evidence type="ECO:0000256" key="3">
    <source>
        <dbReference type="ARBA" id="ARBA00023134"/>
    </source>
</evidence>
<dbReference type="InterPro" id="IPR000795">
    <property type="entry name" value="T_Tr_GTP-bd_dom"/>
</dbReference>
<dbReference type="InterPro" id="IPR035647">
    <property type="entry name" value="EFG_III/V"/>
</dbReference>
<dbReference type="Pfam" id="PF14492">
    <property type="entry name" value="EFG_III"/>
    <property type="match status" value="1"/>
</dbReference>
<keyword evidence="2" id="KW-0648">Protein biosynthesis</keyword>
<dbReference type="Proteomes" id="UP001642483">
    <property type="component" value="Unassembled WGS sequence"/>
</dbReference>
<proteinExistence type="predicted"/>
<dbReference type="CDD" id="cd16262">
    <property type="entry name" value="EFG_III"/>
    <property type="match status" value="1"/>
</dbReference>
<dbReference type="Pfam" id="PF22042">
    <property type="entry name" value="EF-G_D2"/>
    <property type="match status" value="1"/>
</dbReference>
<dbReference type="Pfam" id="PF00679">
    <property type="entry name" value="EFG_C"/>
    <property type="match status" value="1"/>
</dbReference>
<evidence type="ECO:0000259" key="4">
    <source>
        <dbReference type="PROSITE" id="PS51722"/>
    </source>
</evidence>
<dbReference type="InterPro" id="IPR009022">
    <property type="entry name" value="EFG_III"/>
</dbReference>
<keyword evidence="1" id="KW-0547">Nucleotide-binding</keyword>
<dbReference type="PRINTS" id="PR00315">
    <property type="entry name" value="ELONGATNFCT"/>
</dbReference>
<dbReference type="SUPFAM" id="SSF50447">
    <property type="entry name" value="Translation proteins"/>
    <property type="match status" value="1"/>
</dbReference>
<dbReference type="SMART" id="SM00889">
    <property type="entry name" value="EFG_IV"/>
    <property type="match status" value="1"/>
</dbReference>
<dbReference type="InterPro" id="IPR041095">
    <property type="entry name" value="EFG_II"/>
</dbReference>
<evidence type="ECO:0000313" key="6">
    <source>
        <dbReference type="Proteomes" id="UP001642483"/>
    </source>
</evidence>
<dbReference type="CDD" id="cd01514">
    <property type="entry name" value="Elongation_Factor_C"/>
    <property type="match status" value="1"/>
</dbReference>
<dbReference type="SUPFAM" id="SSF54211">
    <property type="entry name" value="Ribosomal protein S5 domain 2-like"/>
    <property type="match status" value="1"/>
</dbReference>
<evidence type="ECO:0000256" key="1">
    <source>
        <dbReference type="ARBA" id="ARBA00022741"/>
    </source>
</evidence>
<sequence length="760" mass="84395">MWNGIRAMVFIPNLHSLKSVQNGILKERLISSWLYSKPYSCKNVRSFGTEQRNIGIMAHIDAGKTTTTERMLYYSGYIKNMGDIDAGTTVMDYLPTEIERGITIQCAAISFNWHKTKINLIDTPGHVDFTMEVERSLRVLDGAVAIFDASRGVEAQSRTVWRQADRYKVPKIAFINKMDKHGANFTASVKSMQEKLNANTLLLQIPVYNDGVFNGVIDLVEMEKLEWDMPETHSNHTGRKYMKHRLKSSEAEWEMCIAARSSLIEQLSEVYDDVAMTWLEGEHEGDASALPAAQIREWIRRGVLDQEIIPVLCGSSLKNVGVQPLLDAVVNYLPNPSDVQHDFMKYYGDSLCAMAFKVLHHKRHGPLIFVRVYSGRIKSGMSLYNPNKSCSEKISRLLDVYADEYKETTTIEAGGIGIICGFKETVTGDTLVSSKESFEIATSKLSSSNIKANDTQKDITTIVLAAVPVPEPVFFCSIAVNTITQEQELAHALAIICREDPSIRVQTDEDGSVTLSGMGKLHMEVITKRIKDEFKIDAYVSPIQVAYREIPTLNAREKGEYNRTILGKDHHVDIDISIEPSEELVPISNVSDIVHRRTEVSHAAAIGIVQACQQGVILGYPLVGAKIRLHSVHASKACPPALVTAAALLYTREVLHHAACHLVEPVMSVEVTTTEDTLHKIIAELNKRHATTHDITAQGTTKFVLAEAPVAEMKGFASTLRSATSGNADLALEIAGYRPVTEERLHKIKFELSGATSTHY</sequence>
<comment type="caution">
    <text evidence="5">The sequence shown here is derived from an EMBL/GenBank/DDBJ whole genome shotgun (WGS) entry which is preliminary data.</text>
</comment>
<name>A0ABP0FF00_CLALP</name>
<dbReference type="EMBL" id="CAWYQH010000035">
    <property type="protein sequence ID" value="CAK8676852.1"/>
    <property type="molecule type" value="Genomic_DNA"/>
</dbReference>
<dbReference type="PROSITE" id="PS51722">
    <property type="entry name" value="G_TR_2"/>
    <property type="match status" value="1"/>
</dbReference>
<dbReference type="Gene3D" id="3.30.70.240">
    <property type="match status" value="1"/>
</dbReference>
<dbReference type="Pfam" id="PF03764">
    <property type="entry name" value="EFG_IV"/>
    <property type="match status" value="1"/>
</dbReference>
<accession>A0ABP0FF00</accession>